<accession>A0ACC2DL22</accession>
<name>A0ACC2DL22_DIPCM</name>
<evidence type="ECO:0000313" key="2">
    <source>
        <dbReference type="Proteomes" id="UP001162992"/>
    </source>
</evidence>
<gene>
    <name evidence="1" type="ORF">O6H91_05G018100</name>
</gene>
<protein>
    <submittedName>
        <fullName evidence="1">Uncharacterized protein</fullName>
    </submittedName>
</protein>
<sequence>MWEVTTARTLLSCLCFAGSTASAFLHSWVKLGRRRGESLTFHAMHSLSRAGERANSFMSSHVRDHGPQCTLHTLHTADTYVMGVGPGPPSRYPRMGGCP</sequence>
<dbReference type="Proteomes" id="UP001162992">
    <property type="component" value="Chromosome 5"/>
</dbReference>
<proteinExistence type="predicted"/>
<reference evidence="2" key="1">
    <citation type="journal article" date="2024" name="Proc. Natl. Acad. Sci. U.S.A.">
        <title>Extraordinary preservation of gene collinearity over three hundred million years revealed in homosporous lycophytes.</title>
        <authorList>
            <person name="Li C."/>
            <person name="Wickell D."/>
            <person name="Kuo L.Y."/>
            <person name="Chen X."/>
            <person name="Nie B."/>
            <person name="Liao X."/>
            <person name="Peng D."/>
            <person name="Ji J."/>
            <person name="Jenkins J."/>
            <person name="Williams M."/>
            <person name="Shu S."/>
            <person name="Plott C."/>
            <person name="Barry K."/>
            <person name="Rajasekar S."/>
            <person name="Grimwood J."/>
            <person name="Han X."/>
            <person name="Sun S."/>
            <person name="Hou Z."/>
            <person name="He W."/>
            <person name="Dai G."/>
            <person name="Sun C."/>
            <person name="Schmutz J."/>
            <person name="Leebens-Mack J.H."/>
            <person name="Li F.W."/>
            <person name="Wang L."/>
        </authorList>
    </citation>
    <scope>NUCLEOTIDE SEQUENCE [LARGE SCALE GENOMIC DNA]</scope>
    <source>
        <strain evidence="2">cv. PW_Plant_1</strain>
    </source>
</reference>
<organism evidence="1 2">
    <name type="scientific">Diphasiastrum complanatum</name>
    <name type="common">Issler's clubmoss</name>
    <name type="synonym">Lycopodium complanatum</name>
    <dbReference type="NCBI Taxonomy" id="34168"/>
    <lineage>
        <taxon>Eukaryota</taxon>
        <taxon>Viridiplantae</taxon>
        <taxon>Streptophyta</taxon>
        <taxon>Embryophyta</taxon>
        <taxon>Tracheophyta</taxon>
        <taxon>Lycopodiopsida</taxon>
        <taxon>Lycopodiales</taxon>
        <taxon>Lycopodiaceae</taxon>
        <taxon>Lycopodioideae</taxon>
        <taxon>Diphasiastrum</taxon>
    </lineage>
</organism>
<keyword evidence="2" id="KW-1185">Reference proteome</keyword>
<dbReference type="EMBL" id="CM055096">
    <property type="protein sequence ID" value="KAJ7554983.1"/>
    <property type="molecule type" value="Genomic_DNA"/>
</dbReference>
<comment type="caution">
    <text evidence="1">The sequence shown here is derived from an EMBL/GenBank/DDBJ whole genome shotgun (WGS) entry which is preliminary data.</text>
</comment>
<evidence type="ECO:0000313" key="1">
    <source>
        <dbReference type="EMBL" id="KAJ7554983.1"/>
    </source>
</evidence>